<sequence length="264" mass="30019">MGKRVFLFFAIVLVNLSLSANQKPDSLQVLFIGNSYTYYHEMYNMVREIAAHVGQDQKIAISPTVFAPGGCTLKRHLQNGELVKAIERGNWDYVILQEQSTAPAGPTRVVAENTYLDAARLDSIVKRYNPDAKVIFYMTWGHKYGTLHRIKNYPIIDTYEGMQHRLATSYLEMAYENDAWCAPVGLAWMRVRKERPYTTLYWPDGSHPSKAGSYLAANVIYTTIVQCPYQSSYFAGLDAELAEYLQQVAQQTVLDNLQLLNIAR</sequence>
<evidence type="ECO:0000313" key="3">
    <source>
        <dbReference type="Proteomes" id="UP001565200"/>
    </source>
</evidence>
<dbReference type="EMBL" id="JBCLPP010000007">
    <property type="protein sequence ID" value="MEY8244700.1"/>
    <property type="molecule type" value="Genomic_DNA"/>
</dbReference>
<evidence type="ECO:0000313" key="2">
    <source>
        <dbReference type="EMBL" id="MEY8244700.1"/>
    </source>
</evidence>
<dbReference type="Gene3D" id="3.40.50.1110">
    <property type="entry name" value="SGNH hydrolase"/>
    <property type="match status" value="1"/>
</dbReference>
<gene>
    <name evidence="2" type="ORF">AAK873_03575</name>
</gene>
<dbReference type="SUPFAM" id="SSF52266">
    <property type="entry name" value="SGNH hydrolase"/>
    <property type="match status" value="1"/>
</dbReference>
<feature type="chain" id="PRO_5045729230" evidence="1">
    <location>
        <begin position="23"/>
        <end position="264"/>
    </location>
</feature>
<comment type="caution">
    <text evidence="2">The sequence shown here is derived from an EMBL/GenBank/DDBJ whole genome shotgun (WGS) entry which is preliminary data.</text>
</comment>
<evidence type="ECO:0000256" key="1">
    <source>
        <dbReference type="SAM" id="SignalP"/>
    </source>
</evidence>
<dbReference type="Proteomes" id="UP001565200">
    <property type="component" value="Unassembled WGS sequence"/>
</dbReference>
<keyword evidence="3" id="KW-1185">Reference proteome</keyword>
<proteinExistence type="predicted"/>
<dbReference type="InterPro" id="IPR036514">
    <property type="entry name" value="SGNH_hydro_sf"/>
</dbReference>
<accession>A0ABV4CWT7</accession>
<keyword evidence="1" id="KW-0732">Signal</keyword>
<organism evidence="2 3">
    <name type="scientific">Heminiphilus faecis</name>
    <dbReference type="NCBI Taxonomy" id="2601703"/>
    <lineage>
        <taxon>Bacteria</taxon>
        <taxon>Pseudomonadati</taxon>
        <taxon>Bacteroidota</taxon>
        <taxon>Bacteroidia</taxon>
        <taxon>Bacteroidales</taxon>
        <taxon>Muribaculaceae</taxon>
        <taxon>Heminiphilus</taxon>
    </lineage>
</organism>
<protein>
    <submittedName>
        <fullName evidence="2">DUF4886 domain-containing protein</fullName>
    </submittedName>
</protein>
<name>A0ABV4CWT7_9BACT</name>
<reference evidence="2 3" key="1">
    <citation type="submission" date="2024-03" db="EMBL/GenBank/DDBJ databases">
        <title>Mouse gut bacterial collection (mGBC) of GemPharmatech.</title>
        <authorList>
            <person name="He Y."/>
            <person name="Dong L."/>
            <person name="Wu D."/>
            <person name="Gao X."/>
            <person name="Lin Z."/>
        </authorList>
    </citation>
    <scope>NUCLEOTIDE SEQUENCE [LARGE SCALE GENOMIC DNA]</scope>
    <source>
        <strain evidence="2 3">54-13</strain>
    </source>
</reference>
<dbReference type="RefSeq" id="WP_121698519.1">
    <property type="nucleotide sequence ID" value="NZ_JBCLPP010000007.1"/>
</dbReference>
<feature type="signal peptide" evidence="1">
    <location>
        <begin position="1"/>
        <end position="22"/>
    </location>
</feature>